<sequence>MAGAPEGSVRCVTFELEGLSFSGGREAQPDREVPRFAVVIMADEEVIDALRGGVDREVPACELLPG</sequence>
<dbReference type="Proteomes" id="UP000017786">
    <property type="component" value="Chromosome"/>
</dbReference>
<name>U5WYE8_MYCKA</name>
<dbReference type="AlphaFoldDB" id="U5WYE8"/>
<dbReference type="EMBL" id="CP006835">
    <property type="protein sequence ID" value="AGZ54129.1"/>
    <property type="molecule type" value="Genomic_DNA"/>
</dbReference>
<organism evidence="1 2">
    <name type="scientific">Mycobacterium kansasii ATCC 12478</name>
    <dbReference type="NCBI Taxonomy" id="557599"/>
    <lineage>
        <taxon>Bacteria</taxon>
        <taxon>Bacillati</taxon>
        <taxon>Actinomycetota</taxon>
        <taxon>Actinomycetes</taxon>
        <taxon>Mycobacteriales</taxon>
        <taxon>Mycobacteriaceae</taxon>
        <taxon>Mycobacterium</taxon>
    </lineage>
</organism>
<evidence type="ECO:0000313" key="2">
    <source>
        <dbReference type="Proteomes" id="UP000017786"/>
    </source>
</evidence>
<gene>
    <name evidence="1" type="ORF">MKAN_09500</name>
</gene>
<dbReference type="HOGENOM" id="CLU_2826511_0_0_11"/>
<evidence type="ECO:0000313" key="1">
    <source>
        <dbReference type="EMBL" id="AGZ54129.1"/>
    </source>
</evidence>
<dbReference type="KEGG" id="mkn:MKAN_09500"/>
<accession>U5WYE8</accession>
<proteinExistence type="predicted"/>
<reference evidence="1 2" key="1">
    <citation type="submission" date="2013-10" db="EMBL/GenBank/DDBJ databases">
        <title>Genome sequence of Mycobacterium kansasii.</title>
        <authorList>
            <consortium name="McGill University Mycobacterium genome consortium"/>
            <person name="Veyrier F.J."/>
            <person name="Behr M.A."/>
        </authorList>
    </citation>
    <scope>NUCLEOTIDE SEQUENCE [LARGE SCALE GENOMIC DNA]</scope>
    <source>
        <strain evidence="1 2">ATCC 12478</strain>
    </source>
</reference>
<protein>
    <submittedName>
        <fullName evidence="1">Uncharacterized protein</fullName>
    </submittedName>
</protein>